<dbReference type="Proteomes" id="UP000605848">
    <property type="component" value="Unassembled WGS sequence"/>
</dbReference>
<comment type="caution">
    <text evidence="3">The sequence shown here is derived from an EMBL/GenBank/DDBJ whole genome shotgun (WGS) entry which is preliminary data.</text>
</comment>
<dbReference type="EMBL" id="JAEQMY010000080">
    <property type="protein sequence ID" value="MBL0407393.1"/>
    <property type="molecule type" value="Genomic_DNA"/>
</dbReference>
<evidence type="ECO:0000256" key="1">
    <source>
        <dbReference type="SAM" id="MobiDB-lite"/>
    </source>
</evidence>
<keyword evidence="4" id="KW-1185">Reference proteome</keyword>
<evidence type="ECO:0000313" key="4">
    <source>
        <dbReference type="Proteomes" id="UP000605848"/>
    </source>
</evidence>
<organism evidence="3 4">
    <name type="scientific">Microvirga aerilata</name>
    <dbReference type="NCBI Taxonomy" id="670292"/>
    <lineage>
        <taxon>Bacteria</taxon>
        <taxon>Pseudomonadati</taxon>
        <taxon>Pseudomonadota</taxon>
        <taxon>Alphaproteobacteria</taxon>
        <taxon>Hyphomicrobiales</taxon>
        <taxon>Methylobacteriaceae</taxon>
        <taxon>Microvirga</taxon>
    </lineage>
</organism>
<gene>
    <name evidence="3" type="ORF">JKG68_26090</name>
</gene>
<sequence>MSYGWRKVAFAVATALTLCSAAQASEISVTVRTSDYGVPHRVADYGEEQLERRQGRRSDYRYEHRDPHRSYEGSEPAWREGRPHHGGYRSIPVVERHHWQRPIFAGPHRGYRETCKVIIKDRVNRWGEVVQFRREICR</sequence>
<dbReference type="AlphaFoldDB" id="A0A936ZML9"/>
<evidence type="ECO:0000313" key="3">
    <source>
        <dbReference type="EMBL" id="MBL0407393.1"/>
    </source>
</evidence>
<dbReference type="RefSeq" id="WP_202064612.1">
    <property type="nucleotide sequence ID" value="NZ_JAEQMY010000080.1"/>
</dbReference>
<feature type="region of interest" description="Disordered" evidence="1">
    <location>
        <begin position="49"/>
        <end position="83"/>
    </location>
</feature>
<evidence type="ECO:0000256" key="2">
    <source>
        <dbReference type="SAM" id="SignalP"/>
    </source>
</evidence>
<keyword evidence="2" id="KW-0732">Signal</keyword>
<proteinExistence type="predicted"/>
<reference evidence="3" key="1">
    <citation type="submission" date="2021-01" db="EMBL/GenBank/DDBJ databases">
        <title>Microvirga sp.</title>
        <authorList>
            <person name="Kim M.K."/>
        </authorList>
    </citation>
    <scope>NUCLEOTIDE SEQUENCE</scope>
    <source>
        <strain evidence="3">5420S-16</strain>
    </source>
</reference>
<feature type="signal peptide" evidence="2">
    <location>
        <begin position="1"/>
        <end position="24"/>
    </location>
</feature>
<feature type="chain" id="PRO_5036981754" evidence="2">
    <location>
        <begin position="25"/>
        <end position="138"/>
    </location>
</feature>
<accession>A0A936ZML9</accession>
<protein>
    <submittedName>
        <fullName evidence="3">Uncharacterized protein</fullName>
    </submittedName>
</protein>
<name>A0A936ZML9_9HYPH</name>